<keyword evidence="3" id="KW-1185">Reference proteome</keyword>
<protein>
    <recommendedName>
        <fullName evidence="4">Lipoprotein</fullName>
    </recommendedName>
</protein>
<keyword evidence="1" id="KW-0732">Signal</keyword>
<accession>A0ABS1NX77</accession>
<dbReference type="EMBL" id="JAERRH010000002">
    <property type="protein sequence ID" value="MBL1104306.1"/>
    <property type="molecule type" value="Genomic_DNA"/>
</dbReference>
<evidence type="ECO:0000313" key="3">
    <source>
        <dbReference type="Proteomes" id="UP000621386"/>
    </source>
</evidence>
<feature type="chain" id="PRO_5045834422" description="Lipoprotein" evidence="1">
    <location>
        <begin position="32"/>
        <end position="675"/>
    </location>
</feature>
<gene>
    <name evidence="2" type="ORF">JK361_06750</name>
</gene>
<evidence type="ECO:0000256" key="1">
    <source>
        <dbReference type="SAM" id="SignalP"/>
    </source>
</evidence>
<proteinExistence type="predicted"/>
<reference evidence="2 3" key="1">
    <citation type="submission" date="2021-01" db="EMBL/GenBank/DDBJ databases">
        <title>WGS of actinomycetes isolated from Thailand.</title>
        <authorList>
            <person name="Thawai C."/>
        </authorList>
    </citation>
    <scope>NUCLEOTIDE SEQUENCE [LARGE SCALE GENOMIC DNA]</scope>
    <source>
        <strain evidence="2 3">CH5-8</strain>
    </source>
</reference>
<comment type="caution">
    <text evidence="2">The sequence shown here is derived from an EMBL/GenBank/DDBJ whole genome shotgun (WGS) entry which is preliminary data.</text>
</comment>
<evidence type="ECO:0008006" key="4">
    <source>
        <dbReference type="Google" id="ProtNLM"/>
    </source>
</evidence>
<dbReference type="Proteomes" id="UP000621386">
    <property type="component" value="Unassembled WGS sequence"/>
</dbReference>
<dbReference type="RefSeq" id="WP_201814728.1">
    <property type="nucleotide sequence ID" value="NZ_JAERRH010000002.1"/>
</dbReference>
<organism evidence="2 3">
    <name type="scientific">Streptomyces musisoli</name>
    <dbReference type="NCBI Taxonomy" id="2802280"/>
    <lineage>
        <taxon>Bacteria</taxon>
        <taxon>Bacillati</taxon>
        <taxon>Actinomycetota</taxon>
        <taxon>Actinomycetes</taxon>
        <taxon>Kitasatosporales</taxon>
        <taxon>Streptomycetaceae</taxon>
        <taxon>Streptomyces</taxon>
    </lineage>
</organism>
<name>A0ABS1NX77_9ACTN</name>
<feature type="signal peptide" evidence="1">
    <location>
        <begin position="1"/>
        <end position="31"/>
    </location>
</feature>
<sequence>MRTRKIRKTRKKIIALSGALTVVGVVGTATAFGTGTHSRPHVEVHGGRVTVPVAGGHAVVDTADLAVRAQADDGRTWQLSAPAADGPVPAGPVPAVPSGLGPAGKVTVHGAKATWRYPAKGLTVTATARDGRLAVSVRSARQATLTWPVTGADPATREVQIPRGEGLSVPVADRWWNSAGAGLAGSEAGMADGLTMPFWGTSLTGRHGASYIAESDIGTTLRFVSTGGRLHTAAEHAFSPREDTTDYRITFALTDGSPVAAARDYRAWLTAHGGITTLRRKIARNPEVGKLIGAFHAYTWGQARTAEGVRRLRRLGIDRMWLGYDADGSPMDAEATKTAERSGYLVGPYDSWANAQDPDSADTPVSKWPAPVWQDACVHTADGKPVTGFGGRGCYVSSEALRRAETSRHHLADRTREMTANGADSYFLDVDAAGELFTDHTPTHPMTKAQDRRNRLERMARLSGDRSLVLGSESAGSWANGVLSFSHGSGTPVTDRLWRLERDRTTWGGYAPAGAPAIFFKPVRLPDDVAKAMYDPRYRVPLYQTVLHDSVISTERWELPWSKLPDQSRTRALLAMLYNVPLNLVLDQSELDRHGRQIARLQRYFAPLHKAAATEPMTDFRLLTPDRLVQRTTFGDGALTVTANFSAASHDGLPGGCVSAVVRSGTARQLCPAGL</sequence>
<dbReference type="Pfam" id="PF11308">
    <property type="entry name" value="Glyco_hydro_129"/>
    <property type="match status" value="1"/>
</dbReference>
<evidence type="ECO:0000313" key="2">
    <source>
        <dbReference type="EMBL" id="MBL1104306.1"/>
    </source>
</evidence>
<dbReference type="InterPro" id="IPR021459">
    <property type="entry name" value="GH101-related"/>
</dbReference>